<evidence type="ECO:0000256" key="3">
    <source>
        <dbReference type="ARBA" id="ARBA00022516"/>
    </source>
</evidence>
<evidence type="ECO:0000256" key="7">
    <source>
        <dbReference type="ARBA" id="ARBA00023264"/>
    </source>
</evidence>
<dbReference type="Pfam" id="PF02504">
    <property type="entry name" value="FA_synthesis"/>
    <property type="match status" value="1"/>
</dbReference>
<dbReference type="PIRSF" id="PIRSF002465">
    <property type="entry name" value="Phsphlp_syn_PlsX"/>
    <property type="match status" value="1"/>
</dbReference>
<feature type="compositionally biased region" description="Basic and acidic residues" evidence="11">
    <location>
        <begin position="15"/>
        <end position="40"/>
    </location>
</feature>
<evidence type="ECO:0000256" key="4">
    <source>
        <dbReference type="ARBA" id="ARBA00022679"/>
    </source>
</evidence>
<gene>
    <name evidence="10 12" type="primary">plsX</name>
    <name evidence="12" type="ORF">ACFO60_01310</name>
</gene>
<keyword evidence="3 10" id="KW-0444">Lipid biosynthesis</keyword>
<accession>A0ABV9C8H3</accession>
<keyword evidence="13" id="KW-1185">Reference proteome</keyword>
<dbReference type="GO" id="GO:0043811">
    <property type="term" value="F:phosphate:acyl-[acyl carrier protein] acyltransferase activity"/>
    <property type="evidence" value="ECO:0007669"/>
    <property type="project" value="UniProtKB-EC"/>
</dbReference>
<name>A0ABV9C8H3_9ACTN</name>
<proteinExistence type="inferred from homology"/>
<keyword evidence="2 10" id="KW-0963">Cytoplasm</keyword>
<evidence type="ECO:0000256" key="11">
    <source>
        <dbReference type="SAM" id="MobiDB-lite"/>
    </source>
</evidence>
<dbReference type="SUPFAM" id="SSF53659">
    <property type="entry name" value="Isocitrate/Isopropylmalate dehydrogenase-like"/>
    <property type="match status" value="1"/>
</dbReference>
<keyword evidence="7 10" id="KW-1208">Phospholipid metabolism</keyword>
<dbReference type="EMBL" id="JBHSFP010000001">
    <property type="protein sequence ID" value="MFC4529383.1"/>
    <property type="molecule type" value="Genomic_DNA"/>
</dbReference>
<reference evidence="13" key="1">
    <citation type="journal article" date="2019" name="Int. J. Syst. Evol. Microbiol.">
        <title>The Global Catalogue of Microorganisms (GCM) 10K type strain sequencing project: providing services to taxonomists for standard genome sequencing and annotation.</title>
        <authorList>
            <consortium name="The Broad Institute Genomics Platform"/>
            <consortium name="The Broad Institute Genome Sequencing Center for Infectious Disease"/>
            <person name="Wu L."/>
            <person name="Ma J."/>
        </authorList>
    </citation>
    <scope>NUCLEOTIDE SEQUENCE [LARGE SCALE GENOMIC DNA]</scope>
    <source>
        <strain evidence="13">CGMCC 4.7132</strain>
    </source>
</reference>
<comment type="pathway">
    <text evidence="10">Lipid metabolism; phospholipid metabolism.</text>
</comment>
<comment type="caution">
    <text evidence="12">The sequence shown here is derived from an EMBL/GenBank/DDBJ whole genome shotgun (WGS) entry which is preliminary data.</text>
</comment>
<sequence>MRRDPWDETSPDMRGTPRDDPAERRDGRGGGHDGDGDGHGRAARPVVLDAMGGDHGPAETVRGAVRARREHGVPVILTGRSDVLRRELAALGAEGEVGVAHATEVVSMAERGAGALAKTGSSLAVGFGLLREGTAASLVSAGSTGAVVATAVRRLGLAPPVLRPGLAVALPSVRGGATVLIDAGATVDPSPEMIAQFALLGVSYAQLVLGVADPSVGLLSIGAEPGKGNRLTRRAEELLRWTPLRFHGTVEGHDVLAGTVDVIVTDGFTGNVVLKNVEGTVRATLALLARHGVAGPERLREVGRLYDPDTHGGAVLLGLTGTVVVAHGSSRASTIARACVVARDLAEGGVVARVRDRLTIKPAR</sequence>
<dbReference type="Proteomes" id="UP001596004">
    <property type="component" value="Unassembled WGS sequence"/>
</dbReference>
<evidence type="ECO:0000256" key="6">
    <source>
        <dbReference type="ARBA" id="ARBA00023209"/>
    </source>
</evidence>
<comment type="subunit">
    <text evidence="9 10">Homodimer. Probably interacts with PlsY.</text>
</comment>
<dbReference type="HAMAP" id="MF_00019">
    <property type="entry name" value="PlsX"/>
    <property type="match status" value="1"/>
</dbReference>
<evidence type="ECO:0000256" key="1">
    <source>
        <dbReference type="ARBA" id="ARBA00001232"/>
    </source>
</evidence>
<dbReference type="RefSeq" id="WP_380835853.1">
    <property type="nucleotide sequence ID" value="NZ_JBHSFP010000001.1"/>
</dbReference>
<comment type="similarity">
    <text evidence="10">Belongs to the PlsX family.</text>
</comment>
<dbReference type="PANTHER" id="PTHR30100">
    <property type="entry name" value="FATTY ACID/PHOSPHOLIPID SYNTHESIS PROTEIN PLSX"/>
    <property type="match status" value="1"/>
</dbReference>
<dbReference type="NCBIfam" id="TIGR00182">
    <property type="entry name" value="plsX"/>
    <property type="match status" value="1"/>
</dbReference>
<feature type="region of interest" description="Disordered" evidence="11">
    <location>
        <begin position="1"/>
        <end position="43"/>
    </location>
</feature>
<dbReference type="PANTHER" id="PTHR30100:SF1">
    <property type="entry name" value="PHOSPHATE ACYLTRANSFERASE"/>
    <property type="match status" value="1"/>
</dbReference>
<evidence type="ECO:0000313" key="12">
    <source>
        <dbReference type="EMBL" id="MFC4529383.1"/>
    </source>
</evidence>
<dbReference type="InterPro" id="IPR012281">
    <property type="entry name" value="Phospholipid_synth_PlsX-like"/>
</dbReference>
<dbReference type="Gene3D" id="3.40.718.10">
    <property type="entry name" value="Isopropylmalate Dehydrogenase"/>
    <property type="match status" value="1"/>
</dbReference>
<protein>
    <recommendedName>
        <fullName evidence="8 10">Phosphate acyltransferase</fullName>
        <ecNumber evidence="8 10">2.3.1.274</ecNumber>
    </recommendedName>
    <alternativeName>
        <fullName evidence="10">Acyl-ACP phosphotransacylase</fullName>
    </alternativeName>
    <alternativeName>
        <fullName evidence="10">Acyl-[acyl-carrier-protein]--phosphate acyltransferase</fullName>
    </alternativeName>
    <alternativeName>
        <fullName evidence="10">Phosphate-acyl-ACP acyltransferase</fullName>
    </alternativeName>
</protein>
<evidence type="ECO:0000313" key="13">
    <source>
        <dbReference type="Proteomes" id="UP001596004"/>
    </source>
</evidence>
<keyword evidence="12" id="KW-0012">Acyltransferase</keyword>
<comment type="subcellular location">
    <subcellularLocation>
        <location evidence="10">Cytoplasm</location>
    </subcellularLocation>
    <text evidence="10">Associated with the membrane possibly through PlsY.</text>
</comment>
<keyword evidence="6 10" id="KW-0594">Phospholipid biosynthesis</keyword>
<dbReference type="EC" id="2.3.1.274" evidence="8 10"/>
<keyword evidence="4 10" id="KW-0808">Transferase</keyword>
<comment type="catalytic activity">
    <reaction evidence="1 10">
        <text>a fatty acyl-[ACP] + phosphate = an acyl phosphate + holo-[ACP]</text>
        <dbReference type="Rhea" id="RHEA:42292"/>
        <dbReference type="Rhea" id="RHEA-COMP:9685"/>
        <dbReference type="Rhea" id="RHEA-COMP:14125"/>
        <dbReference type="ChEBI" id="CHEBI:43474"/>
        <dbReference type="ChEBI" id="CHEBI:59918"/>
        <dbReference type="ChEBI" id="CHEBI:64479"/>
        <dbReference type="ChEBI" id="CHEBI:138651"/>
        <dbReference type="EC" id="2.3.1.274"/>
    </reaction>
</comment>
<organism evidence="12 13">
    <name type="scientific">Sphaerisporangium dianthi</name>
    <dbReference type="NCBI Taxonomy" id="1436120"/>
    <lineage>
        <taxon>Bacteria</taxon>
        <taxon>Bacillati</taxon>
        <taxon>Actinomycetota</taxon>
        <taxon>Actinomycetes</taxon>
        <taxon>Streptosporangiales</taxon>
        <taxon>Streptosporangiaceae</taxon>
        <taxon>Sphaerisporangium</taxon>
    </lineage>
</organism>
<evidence type="ECO:0000256" key="10">
    <source>
        <dbReference type="HAMAP-Rule" id="MF_00019"/>
    </source>
</evidence>
<comment type="function">
    <text evidence="10">Catalyzes the reversible formation of acyl-phosphate (acyl-PO(4)) from acyl-[acyl-carrier-protein] (acyl-ACP). This enzyme utilizes acyl-ACP as fatty acyl donor, but not acyl-CoA.</text>
</comment>
<keyword evidence="5 10" id="KW-0443">Lipid metabolism</keyword>
<evidence type="ECO:0000256" key="8">
    <source>
        <dbReference type="ARBA" id="ARBA00024069"/>
    </source>
</evidence>
<evidence type="ECO:0000256" key="5">
    <source>
        <dbReference type="ARBA" id="ARBA00023098"/>
    </source>
</evidence>
<dbReference type="InterPro" id="IPR003664">
    <property type="entry name" value="FA_synthesis"/>
</dbReference>
<evidence type="ECO:0000256" key="9">
    <source>
        <dbReference type="ARBA" id="ARBA00046608"/>
    </source>
</evidence>
<evidence type="ECO:0000256" key="2">
    <source>
        <dbReference type="ARBA" id="ARBA00022490"/>
    </source>
</evidence>